<proteinExistence type="predicted"/>
<keyword evidence="2" id="KW-1185">Reference proteome</keyword>
<dbReference type="EMBL" id="LKCW01000103">
    <property type="protein sequence ID" value="KPM39555.1"/>
    <property type="molecule type" value="Genomic_DNA"/>
</dbReference>
<accession>A0A0P7BH56</accession>
<dbReference type="AlphaFoldDB" id="A0A0P7BH56"/>
<dbReference type="Proteomes" id="UP000050424">
    <property type="component" value="Unassembled WGS sequence"/>
</dbReference>
<evidence type="ECO:0000313" key="2">
    <source>
        <dbReference type="Proteomes" id="UP000050424"/>
    </source>
</evidence>
<name>A0A0P7BH56_9HYPO</name>
<gene>
    <name evidence="1" type="ORF">AK830_g6977</name>
</gene>
<reference evidence="1 2" key="1">
    <citation type="submission" date="2015-09" db="EMBL/GenBank/DDBJ databases">
        <title>Draft genome of a European isolate of the apple canker pathogen Neonectria ditissima.</title>
        <authorList>
            <person name="Gomez-Cortecero A."/>
            <person name="Harrison R.J."/>
            <person name="Armitage A.D."/>
        </authorList>
    </citation>
    <scope>NUCLEOTIDE SEQUENCE [LARGE SCALE GENOMIC DNA]</scope>
    <source>
        <strain evidence="1 2">R09/05</strain>
    </source>
</reference>
<evidence type="ECO:0000313" key="1">
    <source>
        <dbReference type="EMBL" id="KPM39555.1"/>
    </source>
</evidence>
<sequence>MSFVKAPQIPNIFEQALTFELVDWFKRITKSPSTYKKCYVRRFTYVKNLGVPVLHEYLNVIVEDEDTDTWTRLIVERSYPNDQVIAGRWGARNGYHERWEPDHCFYQRLTVFCSSSGSGSGGESQDLPLPLITRSFQRGTFSVIKLARLLKSIHNTQPVYSAFAYNCYWFARMIFTGVEAWGQNVKDHSWEFMDWMGSKWRVIFDVTSKAVQAAKRFVQLRAHYPLSTDSKIQLSAPDVKSAEGYDRALRDVIFTLKQFINATRADGKWIAFRNIGKEVAVSQSFKMRSPESENFEAQRLLSFPEIFLEGPTQEEIVALDDVMFFSIGRVAEEKLD</sequence>
<comment type="caution">
    <text evidence="1">The sequence shown here is derived from an EMBL/GenBank/DDBJ whole genome shotgun (WGS) entry which is preliminary data.</text>
</comment>
<dbReference type="OrthoDB" id="4895350at2759"/>
<dbReference type="STRING" id="78410.A0A0P7BH56"/>
<organism evidence="1 2">
    <name type="scientific">Neonectria ditissima</name>
    <dbReference type="NCBI Taxonomy" id="78410"/>
    <lineage>
        <taxon>Eukaryota</taxon>
        <taxon>Fungi</taxon>
        <taxon>Dikarya</taxon>
        <taxon>Ascomycota</taxon>
        <taxon>Pezizomycotina</taxon>
        <taxon>Sordariomycetes</taxon>
        <taxon>Hypocreomycetidae</taxon>
        <taxon>Hypocreales</taxon>
        <taxon>Nectriaceae</taxon>
        <taxon>Neonectria</taxon>
    </lineage>
</organism>
<protein>
    <submittedName>
        <fullName evidence="1">Uncharacterized protein</fullName>
    </submittedName>
</protein>